<accession>A0A2S9WQX8</accession>
<organism evidence="1 2">
    <name type="scientific">Nonlabens agnitus</name>
    <dbReference type="NCBI Taxonomy" id="870484"/>
    <lineage>
        <taxon>Bacteria</taxon>
        <taxon>Pseudomonadati</taxon>
        <taxon>Bacteroidota</taxon>
        <taxon>Flavobacteriia</taxon>
        <taxon>Flavobacteriales</taxon>
        <taxon>Flavobacteriaceae</taxon>
        <taxon>Nonlabens</taxon>
    </lineage>
</organism>
<dbReference type="EMBL" id="MQUC01000003">
    <property type="protein sequence ID" value="PRP65869.1"/>
    <property type="molecule type" value="Genomic_DNA"/>
</dbReference>
<proteinExistence type="predicted"/>
<sequence>MNGYYVIIQKSIEIDLGSNNDLNETSTGVTTNQVSIILSRSYSVIVENEYTKVIRETFVDLFWYN</sequence>
<protein>
    <submittedName>
        <fullName evidence="1">Uncharacterized protein</fullName>
    </submittedName>
</protein>
<dbReference type="AlphaFoldDB" id="A0A2S9WQX8"/>
<gene>
    <name evidence="1" type="ORF">BST86_01580</name>
</gene>
<dbReference type="Proteomes" id="UP000239532">
    <property type="component" value="Unassembled WGS sequence"/>
</dbReference>
<evidence type="ECO:0000313" key="1">
    <source>
        <dbReference type="EMBL" id="PRP65869.1"/>
    </source>
</evidence>
<comment type="caution">
    <text evidence="1">The sequence shown here is derived from an EMBL/GenBank/DDBJ whole genome shotgun (WGS) entry which is preliminary data.</text>
</comment>
<name>A0A2S9WQX8_9FLAO</name>
<reference evidence="1 2" key="1">
    <citation type="submission" date="2016-11" db="EMBL/GenBank/DDBJ databases">
        <title>Trade-off between light-utilization and light-protection in marine flavobacteria.</title>
        <authorList>
            <person name="Kumagai Y."/>
        </authorList>
    </citation>
    <scope>NUCLEOTIDE SEQUENCE [LARGE SCALE GENOMIC DNA]</scope>
    <source>
        <strain evidence="1 2">JCM 17109</strain>
    </source>
</reference>
<evidence type="ECO:0000313" key="2">
    <source>
        <dbReference type="Proteomes" id="UP000239532"/>
    </source>
</evidence>
<keyword evidence="2" id="KW-1185">Reference proteome</keyword>